<dbReference type="PANTHER" id="PTHR30543">
    <property type="entry name" value="CHROMATE REDUCTASE"/>
    <property type="match status" value="1"/>
</dbReference>
<dbReference type="Gene3D" id="3.40.50.360">
    <property type="match status" value="1"/>
</dbReference>
<evidence type="ECO:0000313" key="2">
    <source>
        <dbReference type="EMBL" id="KAB2817556.1"/>
    </source>
</evidence>
<dbReference type="Pfam" id="PF03358">
    <property type="entry name" value="FMN_red"/>
    <property type="match status" value="1"/>
</dbReference>
<dbReference type="RefSeq" id="WP_151692187.1">
    <property type="nucleotide sequence ID" value="NZ_BMGX01000002.1"/>
</dbReference>
<protein>
    <submittedName>
        <fullName evidence="2">NAD(P)H-dependent oxidoreductase</fullName>
    </submittedName>
</protein>
<keyword evidence="3" id="KW-1185">Reference proteome</keyword>
<dbReference type="OrthoDB" id="9812295at2"/>
<comment type="caution">
    <text evidence="2">The sequence shown here is derived from an EMBL/GenBank/DDBJ whole genome shotgun (WGS) entry which is preliminary data.</text>
</comment>
<evidence type="ECO:0000259" key="1">
    <source>
        <dbReference type="Pfam" id="PF03358"/>
    </source>
</evidence>
<dbReference type="InterPro" id="IPR029039">
    <property type="entry name" value="Flavoprotein-like_sf"/>
</dbReference>
<dbReference type="EMBL" id="WBVQ01000001">
    <property type="protein sequence ID" value="KAB2817556.1"/>
    <property type="molecule type" value="Genomic_DNA"/>
</dbReference>
<dbReference type="InterPro" id="IPR005025">
    <property type="entry name" value="FMN_Rdtase-like_dom"/>
</dbReference>
<gene>
    <name evidence="2" type="ORF">F8C82_03920</name>
</gene>
<evidence type="ECO:0000313" key="3">
    <source>
        <dbReference type="Proteomes" id="UP000484164"/>
    </source>
</evidence>
<accession>A0A6L3ZHR1</accession>
<reference evidence="2 3" key="1">
    <citation type="submission" date="2019-10" db="EMBL/GenBank/DDBJ databases">
        <title>Genome sequence of Phaeocystidibacter marisrubri JCM30614 (type strain).</title>
        <authorList>
            <person name="Bowman J.P."/>
        </authorList>
    </citation>
    <scope>NUCLEOTIDE SEQUENCE [LARGE SCALE GENOMIC DNA]</scope>
    <source>
        <strain evidence="2 3">JCM 30614</strain>
    </source>
</reference>
<organism evidence="2 3">
    <name type="scientific">Phaeocystidibacter marisrubri</name>
    <dbReference type="NCBI Taxonomy" id="1577780"/>
    <lineage>
        <taxon>Bacteria</taxon>
        <taxon>Pseudomonadati</taxon>
        <taxon>Bacteroidota</taxon>
        <taxon>Flavobacteriia</taxon>
        <taxon>Flavobacteriales</taxon>
        <taxon>Phaeocystidibacteraceae</taxon>
        <taxon>Phaeocystidibacter</taxon>
    </lineage>
</organism>
<dbReference type="GO" id="GO:0010181">
    <property type="term" value="F:FMN binding"/>
    <property type="evidence" value="ECO:0007669"/>
    <property type="project" value="TreeGrafter"/>
</dbReference>
<dbReference type="AlphaFoldDB" id="A0A6L3ZHR1"/>
<feature type="domain" description="NADPH-dependent FMN reductase-like" evidence="1">
    <location>
        <begin position="2"/>
        <end position="142"/>
    </location>
</feature>
<dbReference type="Proteomes" id="UP000484164">
    <property type="component" value="Unassembled WGS sequence"/>
</dbReference>
<proteinExistence type="predicted"/>
<dbReference type="InterPro" id="IPR050712">
    <property type="entry name" value="NAD(P)H-dep_reductase"/>
</dbReference>
<dbReference type="GO" id="GO:0016491">
    <property type="term" value="F:oxidoreductase activity"/>
    <property type="evidence" value="ECO:0007669"/>
    <property type="project" value="InterPro"/>
</dbReference>
<dbReference type="SUPFAM" id="SSF52218">
    <property type="entry name" value="Flavoproteins"/>
    <property type="match status" value="1"/>
</dbReference>
<sequence>MITIICATNRPKNQTLKVVSTYERLLKEAGEDPIIFRMDELPNDFIVSDLFGQRSAEVEALLESKIIPAKRFIIIAPEYNGSYPGIFKTFLDGVDPAMWVGKKVALVGVATGRAGNLRGMDHLTGVLHYLKMEVFSNKVPISRLHDLLDEDDTIVDDETLRVLQLQMDGFMRF</sequence>
<dbReference type="GO" id="GO:0005829">
    <property type="term" value="C:cytosol"/>
    <property type="evidence" value="ECO:0007669"/>
    <property type="project" value="TreeGrafter"/>
</dbReference>
<dbReference type="PANTHER" id="PTHR30543:SF21">
    <property type="entry name" value="NAD(P)H-DEPENDENT FMN REDUCTASE LOT6"/>
    <property type="match status" value="1"/>
</dbReference>
<name>A0A6L3ZHR1_9FLAO</name>